<protein>
    <submittedName>
        <fullName evidence="2">Uncharacterized protein</fullName>
    </submittedName>
</protein>
<comment type="caution">
    <text evidence="2">The sequence shown here is derived from an EMBL/GenBank/DDBJ whole genome shotgun (WGS) entry which is preliminary data.</text>
</comment>
<keyword evidence="1" id="KW-0812">Transmembrane</keyword>
<name>A0ABU7T7X3_9HYPH</name>
<gene>
    <name evidence="2" type="ORF">MRSR164_07750</name>
</gene>
<keyword evidence="1" id="KW-1133">Transmembrane helix</keyword>
<reference evidence="2 3" key="1">
    <citation type="journal article" date="2012" name="Genet. Mol. Biol.">
        <title>Analysis of 16S rRNA and mxaF genes revealing insights into Methylobacterium niche-specific plant association.</title>
        <authorList>
            <person name="Dourado M.N."/>
            <person name="Andreote F.D."/>
            <person name="Dini-Andreote F."/>
            <person name="Conti R."/>
            <person name="Araujo J.M."/>
            <person name="Araujo W.L."/>
        </authorList>
    </citation>
    <scope>NUCLEOTIDE SEQUENCE [LARGE SCALE GENOMIC DNA]</scope>
    <source>
        <strain evidence="2 3">SR1.6/4</strain>
    </source>
</reference>
<evidence type="ECO:0000313" key="3">
    <source>
        <dbReference type="Proteomes" id="UP001349262"/>
    </source>
</evidence>
<dbReference type="Proteomes" id="UP001349262">
    <property type="component" value="Unassembled WGS sequence"/>
</dbReference>
<keyword evidence="1" id="KW-0472">Membrane</keyword>
<dbReference type="EMBL" id="MLBY01000004">
    <property type="protein sequence ID" value="MEE7456673.1"/>
    <property type="molecule type" value="Genomic_DNA"/>
</dbReference>
<evidence type="ECO:0000256" key="1">
    <source>
        <dbReference type="SAM" id="Phobius"/>
    </source>
</evidence>
<sequence>MAERGVKLRGLYNQDVSGLEGAPISIQINVARSEGPANDKKPFSLLSSKLFWLVVSLALAAGVAYGRTRMVCQSFKDAGQFYYGMDVDRCIGVVRHNPLAPAASMLEQVNRSY</sequence>
<keyword evidence="3" id="KW-1185">Reference proteome</keyword>
<accession>A0ABU7T7X3</accession>
<proteinExistence type="predicted"/>
<evidence type="ECO:0000313" key="2">
    <source>
        <dbReference type="EMBL" id="MEE7456673.1"/>
    </source>
</evidence>
<organism evidence="2 3">
    <name type="scientific">Methylobacterium radiotolerans</name>
    <dbReference type="NCBI Taxonomy" id="31998"/>
    <lineage>
        <taxon>Bacteria</taxon>
        <taxon>Pseudomonadati</taxon>
        <taxon>Pseudomonadota</taxon>
        <taxon>Alphaproteobacteria</taxon>
        <taxon>Hyphomicrobiales</taxon>
        <taxon>Methylobacteriaceae</taxon>
        <taxon>Methylobacterium</taxon>
    </lineage>
</organism>
<feature type="transmembrane region" description="Helical" evidence="1">
    <location>
        <begin position="50"/>
        <end position="66"/>
    </location>
</feature>